<feature type="transmembrane region" description="Helical" evidence="2">
    <location>
        <begin position="138"/>
        <end position="159"/>
    </location>
</feature>
<evidence type="ECO:0000256" key="2">
    <source>
        <dbReference type="SAM" id="Phobius"/>
    </source>
</evidence>
<evidence type="ECO:0000313" key="4">
    <source>
        <dbReference type="Proteomes" id="UP001287286"/>
    </source>
</evidence>
<keyword evidence="2" id="KW-0812">Transmembrane</keyword>
<dbReference type="Proteomes" id="UP001287286">
    <property type="component" value="Unassembled WGS sequence"/>
</dbReference>
<feature type="transmembrane region" description="Helical" evidence="2">
    <location>
        <begin position="54"/>
        <end position="74"/>
    </location>
</feature>
<keyword evidence="4" id="KW-1185">Reference proteome</keyword>
<protein>
    <submittedName>
        <fullName evidence="3">Uncharacterized protein</fullName>
    </submittedName>
</protein>
<accession>A0ABR0BEF9</accession>
<name>A0ABR0BEF9_PURLI</name>
<feature type="region of interest" description="Disordered" evidence="1">
    <location>
        <begin position="1"/>
        <end position="36"/>
    </location>
</feature>
<feature type="transmembrane region" description="Helical" evidence="2">
    <location>
        <begin position="106"/>
        <end position="126"/>
    </location>
</feature>
<keyword evidence="2" id="KW-0472">Membrane</keyword>
<proteinExistence type="predicted"/>
<keyword evidence="2" id="KW-1133">Transmembrane helix</keyword>
<comment type="caution">
    <text evidence="3">The sequence shown here is derived from an EMBL/GenBank/DDBJ whole genome shotgun (WGS) entry which is preliminary data.</text>
</comment>
<sequence>MPRIMRADTASSNGTVDDLNRKSSLEKGLQQPNSQARRPVSRLDMLREIEDIDLWETVSISALAWLLLAGYLVFPSTFASIQKSDVLNKAGEIGRSVDHVVRNVPLIYFASFLCLLSSAGLAWFWWQRRHNYVWVLRRISLPILLNSAMGFLSTLLNVYSMQHGHWSVTAITTASAIGLWLLISAASSSIYHIIMPPLEPM</sequence>
<organism evidence="3 4">
    <name type="scientific">Purpureocillium lilacinum</name>
    <name type="common">Paecilomyces lilacinus</name>
    <dbReference type="NCBI Taxonomy" id="33203"/>
    <lineage>
        <taxon>Eukaryota</taxon>
        <taxon>Fungi</taxon>
        <taxon>Dikarya</taxon>
        <taxon>Ascomycota</taxon>
        <taxon>Pezizomycotina</taxon>
        <taxon>Sordariomycetes</taxon>
        <taxon>Hypocreomycetidae</taxon>
        <taxon>Hypocreales</taxon>
        <taxon>Ophiocordycipitaceae</taxon>
        <taxon>Purpureocillium</taxon>
    </lineage>
</organism>
<reference evidence="3 4" key="1">
    <citation type="journal article" date="2024" name="Microbiol. Resour. Announc.">
        <title>Genome annotations for the ascomycete fungi Trichoderma harzianum, Trichoderma aggressivum, and Purpureocillium lilacinum.</title>
        <authorList>
            <person name="Beijen E.P.W."/>
            <person name="Ohm R.A."/>
        </authorList>
    </citation>
    <scope>NUCLEOTIDE SEQUENCE [LARGE SCALE GENOMIC DNA]</scope>
    <source>
        <strain evidence="3 4">CBS 150709</strain>
    </source>
</reference>
<evidence type="ECO:0000256" key="1">
    <source>
        <dbReference type="SAM" id="MobiDB-lite"/>
    </source>
</evidence>
<evidence type="ECO:0000313" key="3">
    <source>
        <dbReference type="EMBL" id="KAK4072650.1"/>
    </source>
</evidence>
<dbReference type="EMBL" id="JAWRVI010000193">
    <property type="protein sequence ID" value="KAK4072650.1"/>
    <property type="molecule type" value="Genomic_DNA"/>
</dbReference>
<feature type="transmembrane region" description="Helical" evidence="2">
    <location>
        <begin position="171"/>
        <end position="194"/>
    </location>
</feature>
<gene>
    <name evidence="3" type="ORF">Purlil1_13283</name>
</gene>